<protein>
    <submittedName>
        <fullName evidence="2">MBL fold metallo-hydrolase</fullName>
    </submittedName>
</protein>
<proteinExistence type="predicted"/>
<dbReference type="AlphaFoldDB" id="A0A2T2YD01"/>
<dbReference type="Gene3D" id="3.60.15.10">
    <property type="entry name" value="Ribonuclease Z/Hydroxyacylglutathione hydrolase-like"/>
    <property type="match status" value="1"/>
</dbReference>
<organism evidence="2 3">
    <name type="scientific">Adhaeribacter arboris</name>
    <dbReference type="NCBI Taxonomy" id="2072846"/>
    <lineage>
        <taxon>Bacteria</taxon>
        <taxon>Pseudomonadati</taxon>
        <taxon>Bacteroidota</taxon>
        <taxon>Cytophagia</taxon>
        <taxon>Cytophagales</taxon>
        <taxon>Hymenobacteraceae</taxon>
        <taxon>Adhaeribacter</taxon>
    </lineage>
</organism>
<dbReference type="PANTHER" id="PTHR43546:SF3">
    <property type="entry name" value="UPF0173 METAL-DEPENDENT HYDROLASE MJ1163"/>
    <property type="match status" value="1"/>
</dbReference>
<gene>
    <name evidence="2" type="ORF">AHMF7605_07540</name>
</gene>
<feature type="signal peptide" evidence="1">
    <location>
        <begin position="1"/>
        <end position="20"/>
    </location>
</feature>
<name>A0A2T2YD01_9BACT</name>
<dbReference type="GO" id="GO:0016787">
    <property type="term" value="F:hydrolase activity"/>
    <property type="evidence" value="ECO:0007669"/>
    <property type="project" value="UniProtKB-KW"/>
</dbReference>
<sequence length="253" mass="27823">MSLKYLFVLLLAITYNQVQAQRAAADQLDTKKGKVTLQPVLHGSVVFTWNNKTIYVDPYGGAEAFTGLAAPDLILITDIHGDHADVKTLEAINTSKAKFIVPAAVAEMLPAALKPKATILKNGDQTIQLGIGITALPMYNLPEAPDSRHPKGRGNGYVLNIGGKNIYLSGDTEDIPEMRALQNIDVAFVCMNLPFTMDINQAADAVLAFKPKVVYPYHYRGQEGLSDVEAFKKLVNDKNPQIEVRLRNWYPTK</sequence>
<dbReference type="PANTHER" id="PTHR43546">
    <property type="entry name" value="UPF0173 METAL-DEPENDENT HYDROLASE MJ1163-RELATED"/>
    <property type="match status" value="1"/>
</dbReference>
<dbReference type="InterPro" id="IPR036866">
    <property type="entry name" value="RibonucZ/Hydroxyglut_hydro"/>
</dbReference>
<dbReference type="InterPro" id="IPR050114">
    <property type="entry name" value="UPF0173_UPF0282_UlaG_hydrolase"/>
</dbReference>
<accession>A0A2T2YD01</accession>
<dbReference type="Proteomes" id="UP000240357">
    <property type="component" value="Unassembled WGS sequence"/>
</dbReference>
<dbReference type="EMBL" id="PYFT01000001">
    <property type="protein sequence ID" value="PSR53389.1"/>
    <property type="molecule type" value="Genomic_DNA"/>
</dbReference>
<evidence type="ECO:0000256" key="1">
    <source>
        <dbReference type="SAM" id="SignalP"/>
    </source>
</evidence>
<feature type="chain" id="PRO_5015557265" evidence="1">
    <location>
        <begin position="21"/>
        <end position="253"/>
    </location>
</feature>
<dbReference type="SUPFAM" id="SSF56281">
    <property type="entry name" value="Metallo-hydrolase/oxidoreductase"/>
    <property type="match status" value="1"/>
</dbReference>
<evidence type="ECO:0000313" key="2">
    <source>
        <dbReference type="EMBL" id="PSR53389.1"/>
    </source>
</evidence>
<evidence type="ECO:0000313" key="3">
    <source>
        <dbReference type="Proteomes" id="UP000240357"/>
    </source>
</evidence>
<reference evidence="2 3" key="1">
    <citation type="submission" date="2018-03" db="EMBL/GenBank/DDBJ databases">
        <title>Adhaeribacter sp. HMF7605 Genome sequencing and assembly.</title>
        <authorList>
            <person name="Kang H."/>
            <person name="Kang J."/>
            <person name="Cha I."/>
            <person name="Kim H."/>
            <person name="Joh K."/>
        </authorList>
    </citation>
    <scope>NUCLEOTIDE SEQUENCE [LARGE SCALE GENOMIC DNA]</scope>
    <source>
        <strain evidence="2 3">HMF7605</strain>
    </source>
</reference>
<keyword evidence="1" id="KW-0732">Signal</keyword>
<dbReference type="Pfam" id="PF13483">
    <property type="entry name" value="Lactamase_B_3"/>
    <property type="match status" value="1"/>
</dbReference>
<keyword evidence="2" id="KW-0378">Hydrolase</keyword>
<dbReference type="OrthoDB" id="9789133at2"/>
<keyword evidence="3" id="KW-1185">Reference proteome</keyword>
<dbReference type="RefSeq" id="WP_106927969.1">
    <property type="nucleotide sequence ID" value="NZ_PYFT01000001.1"/>
</dbReference>
<comment type="caution">
    <text evidence="2">The sequence shown here is derived from an EMBL/GenBank/DDBJ whole genome shotgun (WGS) entry which is preliminary data.</text>
</comment>